<reference evidence="2" key="1">
    <citation type="submission" date="2020-08" db="EMBL/GenBank/DDBJ databases">
        <title>Multicomponent nature underlies the extraordinary mechanical properties of spider dragline silk.</title>
        <authorList>
            <person name="Kono N."/>
            <person name="Nakamura H."/>
            <person name="Mori M."/>
            <person name="Yoshida Y."/>
            <person name="Ohtoshi R."/>
            <person name="Malay A.D."/>
            <person name="Moran D.A.P."/>
            <person name="Tomita M."/>
            <person name="Numata K."/>
            <person name="Arakawa K."/>
        </authorList>
    </citation>
    <scope>NUCLEOTIDE SEQUENCE</scope>
</reference>
<evidence type="ECO:0008006" key="4">
    <source>
        <dbReference type="Google" id="ProtNLM"/>
    </source>
</evidence>
<gene>
    <name evidence="2" type="ORF">NPIL_578141</name>
</gene>
<feature type="chain" id="PRO_5036471053" description="Secreted protein" evidence="1">
    <location>
        <begin position="26"/>
        <end position="101"/>
    </location>
</feature>
<protein>
    <recommendedName>
        <fullName evidence="4">Secreted protein</fullName>
    </recommendedName>
</protein>
<comment type="caution">
    <text evidence="2">The sequence shown here is derived from an EMBL/GenBank/DDBJ whole genome shotgun (WGS) entry which is preliminary data.</text>
</comment>
<sequence>MKNRSGCFQLIRNVILAVTTTICEVVWPGAKSRSKTQLQLHYPEGMPAAHFLNGCLKNPGSGLRGAAAKCSTCWTSPFAAAEDGNFAVMTVGQCARDEASR</sequence>
<name>A0A8X6TWG6_NEPPI</name>
<dbReference type="Proteomes" id="UP000887013">
    <property type="component" value="Unassembled WGS sequence"/>
</dbReference>
<proteinExistence type="predicted"/>
<feature type="signal peptide" evidence="1">
    <location>
        <begin position="1"/>
        <end position="25"/>
    </location>
</feature>
<accession>A0A8X6TWG6</accession>
<dbReference type="EMBL" id="BMAW01017409">
    <property type="protein sequence ID" value="GFT53790.1"/>
    <property type="molecule type" value="Genomic_DNA"/>
</dbReference>
<keyword evidence="3" id="KW-1185">Reference proteome</keyword>
<evidence type="ECO:0000313" key="3">
    <source>
        <dbReference type="Proteomes" id="UP000887013"/>
    </source>
</evidence>
<evidence type="ECO:0000256" key="1">
    <source>
        <dbReference type="SAM" id="SignalP"/>
    </source>
</evidence>
<organism evidence="2 3">
    <name type="scientific">Nephila pilipes</name>
    <name type="common">Giant wood spider</name>
    <name type="synonym">Nephila maculata</name>
    <dbReference type="NCBI Taxonomy" id="299642"/>
    <lineage>
        <taxon>Eukaryota</taxon>
        <taxon>Metazoa</taxon>
        <taxon>Ecdysozoa</taxon>
        <taxon>Arthropoda</taxon>
        <taxon>Chelicerata</taxon>
        <taxon>Arachnida</taxon>
        <taxon>Araneae</taxon>
        <taxon>Araneomorphae</taxon>
        <taxon>Entelegynae</taxon>
        <taxon>Araneoidea</taxon>
        <taxon>Nephilidae</taxon>
        <taxon>Nephila</taxon>
    </lineage>
</organism>
<dbReference type="AlphaFoldDB" id="A0A8X6TWG6"/>
<evidence type="ECO:0000313" key="2">
    <source>
        <dbReference type="EMBL" id="GFT53790.1"/>
    </source>
</evidence>
<keyword evidence="1" id="KW-0732">Signal</keyword>